<dbReference type="SUPFAM" id="SSF53187">
    <property type="entry name" value="Zn-dependent exopeptidases"/>
    <property type="match status" value="1"/>
</dbReference>
<dbReference type="Gene3D" id="3.40.630.10">
    <property type="entry name" value="Zn peptidases"/>
    <property type="match status" value="1"/>
</dbReference>
<reference evidence="22" key="2">
    <citation type="submission" date="2015-01" db="EMBL/GenBank/DDBJ databases">
        <title>Evolutionary Origins and Diversification of the Mycorrhizal Mutualists.</title>
        <authorList>
            <consortium name="DOE Joint Genome Institute"/>
            <consortium name="Mycorrhizal Genomics Consortium"/>
            <person name="Kohler A."/>
            <person name="Kuo A."/>
            <person name="Nagy L.G."/>
            <person name="Floudas D."/>
            <person name="Copeland A."/>
            <person name="Barry K.W."/>
            <person name="Cichocki N."/>
            <person name="Veneault-Fourrey C."/>
            <person name="LaButti K."/>
            <person name="Lindquist E.A."/>
            <person name="Lipzen A."/>
            <person name="Lundell T."/>
            <person name="Morin E."/>
            <person name="Murat C."/>
            <person name="Riley R."/>
            <person name="Ohm R."/>
            <person name="Sun H."/>
            <person name="Tunlid A."/>
            <person name="Henrissat B."/>
            <person name="Grigoriev I.V."/>
            <person name="Hibbett D.S."/>
            <person name="Martin F."/>
        </authorList>
    </citation>
    <scope>NUCLEOTIDE SEQUENCE [LARGE SCALE GENOMIC DNA]</scope>
    <source>
        <strain evidence="22">LaAM-08-1</strain>
    </source>
</reference>
<evidence type="ECO:0000256" key="3">
    <source>
        <dbReference type="ARBA" id="ARBA00004128"/>
    </source>
</evidence>
<dbReference type="GO" id="GO:0008235">
    <property type="term" value="F:metalloexopeptidase activity"/>
    <property type="evidence" value="ECO:0007669"/>
    <property type="project" value="InterPro"/>
</dbReference>
<feature type="compositionally biased region" description="Basic residues" evidence="16">
    <location>
        <begin position="546"/>
        <end position="555"/>
    </location>
</feature>
<evidence type="ECO:0000256" key="14">
    <source>
        <dbReference type="ARBA" id="ARBA00023180"/>
    </source>
</evidence>
<comment type="similarity">
    <text evidence="4 15">Belongs to the peptidase M28 family.</text>
</comment>
<feature type="domain" description="Vacuolar membrane protease C-terminal" evidence="19">
    <location>
        <begin position="694"/>
        <end position="956"/>
    </location>
</feature>
<keyword evidence="8 15" id="KW-0479">Metal-binding</keyword>
<dbReference type="InterPro" id="IPR053975">
    <property type="entry name" value="PFF1_C"/>
</dbReference>
<protein>
    <recommendedName>
        <fullName evidence="15">Peptide hydrolase</fullName>
        <ecNumber evidence="15">3.4.-.-</ecNumber>
    </recommendedName>
</protein>
<evidence type="ECO:0000259" key="18">
    <source>
        <dbReference type="Pfam" id="PF04389"/>
    </source>
</evidence>
<feature type="transmembrane region" description="Helical" evidence="17">
    <location>
        <begin position="351"/>
        <end position="375"/>
    </location>
</feature>
<dbReference type="Pfam" id="PF04389">
    <property type="entry name" value="Peptidase_M28"/>
    <property type="match status" value="1"/>
</dbReference>
<evidence type="ECO:0000256" key="9">
    <source>
        <dbReference type="ARBA" id="ARBA00022801"/>
    </source>
</evidence>
<name>A0A0C9WJ26_9AGAR</name>
<evidence type="ECO:0000256" key="1">
    <source>
        <dbReference type="ARBA" id="ARBA00001947"/>
    </source>
</evidence>
<proteinExistence type="inferred from homology"/>
<gene>
    <name evidence="21" type="ORF">K443DRAFT_12502</name>
</gene>
<feature type="transmembrane region" description="Helical" evidence="17">
    <location>
        <begin position="511"/>
        <end position="531"/>
    </location>
</feature>
<evidence type="ECO:0000256" key="4">
    <source>
        <dbReference type="ARBA" id="ARBA00010918"/>
    </source>
</evidence>
<accession>A0A0C9WJ26</accession>
<dbReference type="Proteomes" id="UP000054477">
    <property type="component" value="Unassembled WGS sequence"/>
</dbReference>
<evidence type="ECO:0000313" key="22">
    <source>
        <dbReference type="Proteomes" id="UP000054477"/>
    </source>
</evidence>
<feature type="compositionally biased region" description="Acidic residues" evidence="16">
    <location>
        <begin position="559"/>
        <end position="569"/>
    </location>
</feature>
<evidence type="ECO:0000256" key="16">
    <source>
        <dbReference type="SAM" id="MobiDB-lite"/>
    </source>
</evidence>
<feature type="transmembrane region" description="Helical" evidence="17">
    <location>
        <begin position="485"/>
        <end position="505"/>
    </location>
</feature>
<feature type="transmembrane region" description="Helical" evidence="17">
    <location>
        <begin position="640"/>
        <end position="659"/>
    </location>
</feature>
<feature type="domain" description="Peptidase M28" evidence="18">
    <location>
        <begin position="119"/>
        <end position="297"/>
    </location>
</feature>
<evidence type="ECO:0000256" key="7">
    <source>
        <dbReference type="ARBA" id="ARBA00022692"/>
    </source>
</evidence>
<sequence length="963" mass="107001">MRIVDRIPAVVGFRVIPTTVLVLLTYMTIFTLVIVTDWLPEPPGNQNGLDLKQAYTDLRHITAHPHPYNSHYNDAVHAYILSRLRPVAASTFYVHISNDQTSNGSWASPGYGVYFEGTNVLVKIDGKNSDSNDGVLFSAHYDSVSTAPGATDDGMGVVTLLQLIDHFAKHRPNRTAIFNINNGEEDWLNGAHAFLQHPWSNLTDRFLNLEGAAAGGRPILFRATSTSPVRAFRSDYVPHPHANVISSDAFSRGVIRSGTDYSVYTGPGAEMEGLDLAFYKGRSRYHTKYDAVPYTNGGERSLWAMMETAQGAGDALLNMKRHKDDQGSGGSPVYFDLLKAELVIFYLNDLLIYNVVSLVVGPISLIFFVVCEYVLRSERGRQPNGHPIARPSVLQWLKQRSWLRALWRRSKFWIALVITIALQALLVWAYLAFNSFTVYSSPYLVLLSFFSLAYLSLVIPLTFTFNQTQNPTAKYIAPEREKHTLLIQVYIFTWILLLFSTIAVARAKVGGLYVVTVWNTGVWIACLLAAVEGMMLPVPHGGPRVRFHNAHPHHHHELEDQDADDDEDNQDRRQPPTEATPLIGHSRASLRKPQEGGVVGWWIVHLLLTIPAPVLLIAQMGSLLLDSLPQTLADGSPASVVYAGASLTAVLLAIPLTPFSGKLHRGLFFLFSLSFLIVTAYLWLTFPFSSADPLKVFFQQRVTLSNVVSERPSSIMDLSNSTVHSTVGVRKIVTAITGTPYYLKNEIIPRLPSASGKELKCKDENAKRGLVTCEWESALVPSPGGRDPWEDDFAGAQGRAASTGRQSWFKAEVARTGVRKGQIVLQGRNTRSCRLYFDSRPITKYSVEGGHEGMQKGYEVGKVGASEVRLWSRTWDREFVVDFEWEDDDGREGEGITGRIACEWVEYESANLDNGDGQWDLQSGGDERAKIPALEEVLAFLPEWAVVSKTTDGLVEAWSPFSV</sequence>
<dbReference type="InterPro" id="IPR053976">
    <property type="entry name" value="PFF1_TM"/>
</dbReference>
<dbReference type="GO" id="GO:0006508">
    <property type="term" value="P:proteolysis"/>
    <property type="evidence" value="ECO:0007669"/>
    <property type="project" value="UniProtKB-KW"/>
</dbReference>
<feature type="domain" description="Vacuolar membrane protease transmembrane" evidence="20">
    <location>
        <begin position="412"/>
        <end position="578"/>
    </location>
</feature>
<keyword evidence="22" id="KW-1185">Reference proteome</keyword>
<keyword evidence="10 15" id="KW-0862">Zinc</keyword>
<dbReference type="OrthoDB" id="76293at2759"/>
<evidence type="ECO:0000256" key="15">
    <source>
        <dbReference type="RuleBase" id="RU361240"/>
    </source>
</evidence>
<comment type="function">
    <text evidence="2">May be involved in vacuolar sorting and osmoregulation.</text>
</comment>
<dbReference type="GO" id="GO:0005774">
    <property type="term" value="C:vacuolar membrane"/>
    <property type="evidence" value="ECO:0007669"/>
    <property type="project" value="UniProtKB-SubCell"/>
</dbReference>
<feature type="transmembrane region" description="Helical" evidence="17">
    <location>
        <begin position="12"/>
        <end position="35"/>
    </location>
</feature>
<dbReference type="PANTHER" id="PTHR12147">
    <property type="entry name" value="METALLOPEPTIDASE M28 FAMILY MEMBER"/>
    <property type="match status" value="1"/>
</dbReference>
<evidence type="ECO:0000259" key="20">
    <source>
        <dbReference type="Pfam" id="PF22251"/>
    </source>
</evidence>
<dbReference type="EC" id="3.4.-.-" evidence="15"/>
<comment type="subcellular location">
    <subcellularLocation>
        <location evidence="3">Vacuole membrane</location>
        <topology evidence="3">Multi-pass membrane protein</topology>
    </subcellularLocation>
</comment>
<dbReference type="EMBL" id="KN838816">
    <property type="protein sequence ID" value="KIJ93959.1"/>
    <property type="molecule type" value="Genomic_DNA"/>
</dbReference>
<dbReference type="InterPro" id="IPR007484">
    <property type="entry name" value="Peptidase_M28"/>
</dbReference>
<keyword evidence="6 15" id="KW-0645">Protease</keyword>
<dbReference type="HOGENOM" id="CLU_006412_1_0_1"/>
<dbReference type="GO" id="GO:0046872">
    <property type="term" value="F:metal ion binding"/>
    <property type="evidence" value="ECO:0007669"/>
    <property type="project" value="UniProtKB-KW"/>
</dbReference>
<evidence type="ECO:0000256" key="2">
    <source>
        <dbReference type="ARBA" id="ARBA00003273"/>
    </source>
</evidence>
<keyword evidence="12" id="KW-0482">Metalloprotease</keyword>
<reference evidence="21 22" key="1">
    <citation type="submission" date="2014-04" db="EMBL/GenBank/DDBJ databases">
        <authorList>
            <consortium name="DOE Joint Genome Institute"/>
            <person name="Kuo A."/>
            <person name="Kohler A."/>
            <person name="Nagy L.G."/>
            <person name="Floudas D."/>
            <person name="Copeland A."/>
            <person name="Barry K.W."/>
            <person name="Cichocki N."/>
            <person name="Veneault-Fourrey C."/>
            <person name="LaButti K."/>
            <person name="Lindquist E.A."/>
            <person name="Lipzen A."/>
            <person name="Lundell T."/>
            <person name="Morin E."/>
            <person name="Murat C."/>
            <person name="Sun H."/>
            <person name="Tunlid A."/>
            <person name="Henrissat B."/>
            <person name="Grigoriev I.V."/>
            <person name="Hibbett D.S."/>
            <person name="Martin F."/>
            <person name="Nordberg H.P."/>
            <person name="Cantor M.N."/>
            <person name="Hua S.X."/>
        </authorList>
    </citation>
    <scope>NUCLEOTIDE SEQUENCE [LARGE SCALE GENOMIC DNA]</scope>
    <source>
        <strain evidence="21 22">LaAM-08-1</strain>
    </source>
</reference>
<comment type="cofactor">
    <cofactor evidence="1">
        <name>Zn(2+)</name>
        <dbReference type="ChEBI" id="CHEBI:29105"/>
    </cofactor>
</comment>
<evidence type="ECO:0000256" key="10">
    <source>
        <dbReference type="ARBA" id="ARBA00022833"/>
    </source>
</evidence>
<evidence type="ECO:0000313" key="21">
    <source>
        <dbReference type="EMBL" id="KIJ93959.1"/>
    </source>
</evidence>
<dbReference type="InterPro" id="IPR048024">
    <property type="entry name" value="Fxna-like_M28_dom"/>
</dbReference>
<feature type="transmembrane region" description="Helical" evidence="17">
    <location>
        <begin position="412"/>
        <end position="431"/>
    </location>
</feature>
<dbReference type="PANTHER" id="PTHR12147:SF58">
    <property type="entry name" value="VACUOLAR MEMBRANE PROTEASE"/>
    <property type="match status" value="1"/>
</dbReference>
<keyword evidence="11 17" id="KW-1133">Transmembrane helix</keyword>
<evidence type="ECO:0000256" key="13">
    <source>
        <dbReference type="ARBA" id="ARBA00023136"/>
    </source>
</evidence>
<feature type="transmembrane region" description="Helical" evidence="17">
    <location>
        <begin position="666"/>
        <end position="684"/>
    </location>
</feature>
<evidence type="ECO:0000256" key="5">
    <source>
        <dbReference type="ARBA" id="ARBA00022554"/>
    </source>
</evidence>
<keyword evidence="9 15" id="KW-0378">Hydrolase</keyword>
<keyword evidence="7 17" id="KW-0812">Transmembrane</keyword>
<dbReference type="InterPro" id="IPR045175">
    <property type="entry name" value="M28_fam"/>
</dbReference>
<organism evidence="21 22">
    <name type="scientific">Laccaria amethystina LaAM-08-1</name>
    <dbReference type="NCBI Taxonomy" id="1095629"/>
    <lineage>
        <taxon>Eukaryota</taxon>
        <taxon>Fungi</taxon>
        <taxon>Dikarya</taxon>
        <taxon>Basidiomycota</taxon>
        <taxon>Agaricomycotina</taxon>
        <taxon>Agaricomycetes</taxon>
        <taxon>Agaricomycetidae</taxon>
        <taxon>Agaricales</taxon>
        <taxon>Agaricineae</taxon>
        <taxon>Hydnangiaceae</taxon>
        <taxon>Laccaria</taxon>
    </lineage>
</organism>
<feature type="region of interest" description="Disordered" evidence="16">
    <location>
        <begin position="546"/>
        <end position="586"/>
    </location>
</feature>
<keyword evidence="5" id="KW-0926">Vacuole</keyword>
<feature type="transmembrane region" description="Helical" evidence="17">
    <location>
        <begin position="599"/>
        <end position="620"/>
    </location>
</feature>
<dbReference type="CDD" id="cd03875">
    <property type="entry name" value="M28_Fxna_like"/>
    <property type="match status" value="1"/>
</dbReference>
<evidence type="ECO:0000256" key="11">
    <source>
        <dbReference type="ARBA" id="ARBA00022989"/>
    </source>
</evidence>
<keyword evidence="14" id="KW-0325">Glycoprotein</keyword>
<dbReference type="Pfam" id="PF22250">
    <property type="entry name" value="PFF1_C"/>
    <property type="match status" value="1"/>
</dbReference>
<evidence type="ECO:0000256" key="8">
    <source>
        <dbReference type="ARBA" id="ARBA00022723"/>
    </source>
</evidence>
<evidence type="ECO:0000256" key="12">
    <source>
        <dbReference type="ARBA" id="ARBA00023049"/>
    </source>
</evidence>
<dbReference type="STRING" id="1095629.A0A0C9WJ26"/>
<evidence type="ECO:0000259" key="19">
    <source>
        <dbReference type="Pfam" id="PF22250"/>
    </source>
</evidence>
<evidence type="ECO:0000256" key="6">
    <source>
        <dbReference type="ARBA" id="ARBA00022670"/>
    </source>
</evidence>
<dbReference type="AlphaFoldDB" id="A0A0C9WJ26"/>
<keyword evidence="13 17" id="KW-0472">Membrane</keyword>
<evidence type="ECO:0000256" key="17">
    <source>
        <dbReference type="SAM" id="Phobius"/>
    </source>
</evidence>
<dbReference type="Pfam" id="PF22251">
    <property type="entry name" value="PFF1_TM"/>
    <property type="match status" value="1"/>
</dbReference>
<feature type="transmembrane region" description="Helical" evidence="17">
    <location>
        <begin position="443"/>
        <end position="465"/>
    </location>
</feature>